<dbReference type="EMBL" id="KV454480">
    <property type="protein sequence ID" value="ODV61235.1"/>
    <property type="molecule type" value="Genomic_DNA"/>
</dbReference>
<sequence>MASDDIQNTQSIDKNTNNISESKAFDWWRRTVQYKTGISLSDQDKLQYEKDAQDRKQKRDCEACYEYRDWMLQYSPSVKFMLQQIKDISPNPNTPYINENNIICEHCNEFKGGGFNSELGVLICQNRIYSKWQLEDIMTHELVHAYDNLKFKVDWFNLRHHACSEIRASSLSGECRFANQFFKGAMKNFKKGHQECVKRRAILSLTSNPQCENKQRAEKVIDEVWESCFNDTRPFERIFR</sequence>
<keyword evidence="4 8" id="KW-0645">Protease</keyword>
<evidence type="ECO:0000256" key="3">
    <source>
        <dbReference type="ARBA" id="ARBA00014615"/>
    </source>
</evidence>
<keyword evidence="8" id="KW-0472">Membrane</keyword>
<dbReference type="EC" id="3.4.24.-" evidence="8"/>
<evidence type="ECO:0000256" key="6">
    <source>
        <dbReference type="ARBA" id="ARBA00022801"/>
    </source>
</evidence>
<gene>
    <name evidence="9" type="ORF">ASCRUDRAFT_75938</name>
</gene>
<dbReference type="STRING" id="1344418.A0A1D2VI02"/>
<organism evidence="9 10">
    <name type="scientific">Ascoidea rubescens DSM 1968</name>
    <dbReference type="NCBI Taxonomy" id="1344418"/>
    <lineage>
        <taxon>Eukaryota</taxon>
        <taxon>Fungi</taxon>
        <taxon>Dikarya</taxon>
        <taxon>Ascomycota</taxon>
        <taxon>Saccharomycotina</taxon>
        <taxon>Saccharomycetes</taxon>
        <taxon>Ascoideaceae</taxon>
        <taxon>Ascoidea</taxon>
    </lineage>
</organism>
<evidence type="ECO:0000256" key="1">
    <source>
        <dbReference type="ARBA" id="ARBA00004137"/>
    </source>
</evidence>
<accession>A0A1D2VI02</accession>
<dbReference type="OrthoDB" id="285308at2759"/>
<dbReference type="GO" id="GO:0034982">
    <property type="term" value="P:mitochondrial protein processing"/>
    <property type="evidence" value="ECO:0007669"/>
    <property type="project" value="TreeGrafter"/>
</dbReference>
<dbReference type="InParanoid" id="A0A1D2VI02"/>
<proteinExistence type="inferred from homology"/>
<evidence type="ECO:0000256" key="5">
    <source>
        <dbReference type="ARBA" id="ARBA00022723"/>
    </source>
</evidence>
<dbReference type="PANTHER" id="PTHR21711:SF0">
    <property type="entry name" value="MITOCHONDRIAL INNER MEMBRANE PROTEASE ATP23 HOMOLOG"/>
    <property type="match status" value="1"/>
</dbReference>
<evidence type="ECO:0000256" key="2">
    <source>
        <dbReference type="ARBA" id="ARBA00009915"/>
    </source>
</evidence>
<keyword evidence="10" id="KW-1185">Reference proteome</keyword>
<evidence type="ECO:0000256" key="8">
    <source>
        <dbReference type="RuleBase" id="RU364057"/>
    </source>
</evidence>
<keyword evidence="5 8" id="KW-0479">Metal-binding</keyword>
<keyword evidence="6 8" id="KW-0378">Hydrolase</keyword>
<dbReference type="Pfam" id="PF09768">
    <property type="entry name" value="Peptidase_M76"/>
    <property type="match status" value="1"/>
</dbReference>
<keyword evidence="7 8" id="KW-0482">Metalloprotease</keyword>
<evidence type="ECO:0000256" key="4">
    <source>
        <dbReference type="ARBA" id="ARBA00022670"/>
    </source>
</evidence>
<keyword evidence="8" id="KW-0999">Mitochondrion inner membrane</keyword>
<evidence type="ECO:0000256" key="7">
    <source>
        <dbReference type="ARBA" id="ARBA00023049"/>
    </source>
</evidence>
<dbReference type="GO" id="GO:0046872">
    <property type="term" value="F:metal ion binding"/>
    <property type="evidence" value="ECO:0007669"/>
    <property type="project" value="UniProtKB-KW"/>
</dbReference>
<dbReference type="GO" id="GO:0005743">
    <property type="term" value="C:mitochondrial inner membrane"/>
    <property type="evidence" value="ECO:0007669"/>
    <property type="project" value="UniProtKB-SubCell"/>
</dbReference>
<dbReference type="RefSeq" id="XP_020047542.1">
    <property type="nucleotide sequence ID" value="XM_020193278.1"/>
</dbReference>
<dbReference type="GeneID" id="30966914"/>
<dbReference type="InterPro" id="IPR019165">
    <property type="entry name" value="Peptidase_M76_ATP23"/>
</dbReference>
<reference evidence="10" key="1">
    <citation type="submission" date="2016-05" db="EMBL/GenBank/DDBJ databases">
        <title>Comparative genomics of biotechnologically important yeasts.</title>
        <authorList>
            <consortium name="DOE Joint Genome Institute"/>
            <person name="Riley R."/>
            <person name="Haridas S."/>
            <person name="Wolfe K.H."/>
            <person name="Lopes M.R."/>
            <person name="Hittinger C.T."/>
            <person name="Goker M."/>
            <person name="Salamov A."/>
            <person name="Wisecaver J."/>
            <person name="Long T.M."/>
            <person name="Aerts A.L."/>
            <person name="Barry K."/>
            <person name="Choi C."/>
            <person name="Clum A."/>
            <person name="Coughlan A.Y."/>
            <person name="Deshpande S."/>
            <person name="Douglass A.P."/>
            <person name="Hanson S.J."/>
            <person name="Klenk H.-P."/>
            <person name="Labutti K."/>
            <person name="Lapidus A."/>
            <person name="Lindquist E."/>
            <person name="Lipzen A."/>
            <person name="Meier-Kolthoff J.P."/>
            <person name="Ohm R.A."/>
            <person name="Otillar R.P."/>
            <person name="Pangilinan J."/>
            <person name="Peng Y."/>
            <person name="Rokas A."/>
            <person name="Rosa C.A."/>
            <person name="Scheuner C."/>
            <person name="Sibirny A.A."/>
            <person name="Slot J.C."/>
            <person name="Stielow J.B."/>
            <person name="Sun H."/>
            <person name="Kurtzman C.P."/>
            <person name="Blackwell M."/>
            <person name="Grigoriev I.V."/>
            <person name="Jeffries T.W."/>
        </authorList>
    </citation>
    <scope>NUCLEOTIDE SEQUENCE [LARGE SCALE GENOMIC DNA]</scope>
    <source>
        <strain evidence="10">DSM 1968</strain>
    </source>
</reference>
<comment type="similarity">
    <text evidence="2 8">Belongs to the peptidase M76 family.</text>
</comment>
<dbReference type="GO" id="GO:0004222">
    <property type="term" value="F:metalloendopeptidase activity"/>
    <property type="evidence" value="ECO:0007669"/>
    <property type="project" value="InterPro"/>
</dbReference>
<comment type="function">
    <text evidence="8">Has a dual role in the assembly of mitochondrial ATPase.</text>
</comment>
<dbReference type="FunCoup" id="A0A1D2VI02">
    <property type="interactions" value="482"/>
</dbReference>
<dbReference type="PANTHER" id="PTHR21711">
    <property type="entry name" value="MITOCHONDRIAL INNER MEMBRANE PROTEASE"/>
    <property type="match status" value="1"/>
</dbReference>
<dbReference type="GO" id="GO:0033615">
    <property type="term" value="P:mitochondrial proton-transporting ATP synthase complex assembly"/>
    <property type="evidence" value="ECO:0007669"/>
    <property type="project" value="TreeGrafter"/>
</dbReference>
<name>A0A1D2VI02_9ASCO</name>
<evidence type="ECO:0000313" key="10">
    <source>
        <dbReference type="Proteomes" id="UP000095038"/>
    </source>
</evidence>
<protein>
    <recommendedName>
        <fullName evidence="3 8">Mitochondrial inner membrane protease ATP23</fullName>
        <ecNumber evidence="8">3.4.24.-</ecNumber>
    </recommendedName>
</protein>
<comment type="subcellular location">
    <subcellularLocation>
        <location evidence="1 8">Mitochondrion inner membrane</location>
        <topology evidence="1 8">Peripheral membrane protein</topology>
        <orientation evidence="1 8">Intermembrane side</orientation>
    </subcellularLocation>
</comment>
<dbReference type="AlphaFoldDB" id="A0A1D2VI02"/>
<keyword evidence="8" id="KW-0496">Mitochondrion</keyword>
<evidence type="ECO:0000313" key="9">
    <source>
        <dbReference type="EMBL" id="ODV61235.1"/>
    </source>
</evidence>
<dbReference type="Proteomes" id="UP000095038">
    <property type="component" value="Unassembled WGS sequence"/>
</dbReference>